<feature type="transmembrane region" description="Helical" evidence="1">
    <location>
        <begin position="95"/>
        <end position="118"/>
    </location>
</feature>
<accession>A0A0M8K9T9</accession>
<dbReference type="EMBL" id="BBZA01000181">
    <property type="protein sequence ID" value="GAP63672.1"/>
    <property type="molecule type" value="Genomic_DNA"/>
</dbReference>
<evidence type="ECO:0000259" key="2">
    <source>
        <dbReference type="Pfam" id="PF05425"/>
    </source>
</evidence>
<dbReference type="Proteomes" id="UP000037784">
    <property type="component" value="Unassembled WGS sequence"/>
</dbReference>
<reference evidence="5" key="3">
    <citation type="submission" date="2015-08" db="EMBL/GenBank/DDBJ databases">
        <title>Draft Genome Sequence of a Heterotrophic Facultative Anaerobic Bacterium Ardenticatena maritima Strain 110S.</title>
        <authorList>
            <person name="Kawaichi S."/>
            <person name="Yoshida T."/>
            <person name="Sako Y."/>
            <person name="Nakamura R."/>
        </authorList>
    </citation>
    <scope>NUCLEOTIDE SEQUENCE [LARGE SCALE GENOMIC DNA]</scope>
    <source>
        <strain evidence="5">110S</strain>
    </source>
</reference>
<keyword evidence="5" id="KW-1185">Reference proteome</keyword>
<dbReference type="GO" id="GO:0016020">
    <property type="term" value="C:membrane"/>
    <property type="evidence" value="ECO:0007669"/>
    <property type="project" value="InterPro"/>
</dbReference>
<dbReference type="RefSeq" id="WP_054493478.1">
    <property type="nucleotide sequence ID" value="NZ_BBZA01000181.1"/>
</dbReference>
<keyword evidence="1" id="KW-1133">Transmembrane helix</keyword>
<evidence type="ECO:0000313" key="5">
    <source>
        <dbReference type="Proteomes" id="UP000037784"/>
    </source>
</evidence>
<dbReference type="AlphaFoldDB" id="A0A0M8K9T9"/>
<protein>
    <recommendedName>
        <fullName evidence="2">Copper resistance protein D domain-containing protein</fullName>
    </recommendedName>
</protein>
<keyword evidence="1" id="KW-0812">Transmembrane</keyword>
<evidence type="ECO:0000256" key="1">
    <source>
        <dbReference type="SAM" id="Phobius"/>
    </source>
</evidence>
<sequence length="168" mass="19013">MKALYIASVWLHILAAMLWLGGMLYLVFVLVPVLRRQTYGGIAGRFLHEMGVQFRNLGWVCFGLLLASGTFNLAYRGYGWADIWNGRLWQGPFGRAFAIKMVLFTLILIASALHDFWIGPKATAAMRQNPTDPATLRLRRQAGLFGRFNLLLGLLVVFMAVMMVRGWF</sequence>
<dbReference type="STRING" id="872965.SE16_12930"/>
<feature type="transmembrane region" description="Helical" evidence="1">
    <location>
        <begin position="148"/>
        <end position="167"/>
    </location>
</feature>
<dbReference type="EMBL" id="LGKN01000007">
    <property type="protein sequence ID" value="KPL86966.1"/>
    <property type="molecule type" value="Genomic_DNA"/>
</dbReference>
<dbReference type="InterPro" id="IPR008457">
    <property type="entry name" value="Cu-R_CopD_dom"/>
</dbReference>
<name>A0A0M8K9T9_9CHLR</name>
<dbReference type="Proteomes" id="UP000050502">
    <property type="component" value="Unassembled WGS sequence"/>
</dbReference>
<evidence type="ECO:0000313" key="4">
    <source>
        <dbReference type="EMBL" id="KPL86966.1"/>
    </source>
</evidence>
<feature type="transmembrane region" description="Helical" evidence="1">
    <location>
        <begin position="12"/>
        <end position="35"/>
    </location>
</feature>
<organism evidence="3 5">
    <name type="scientific">Ardenticatena maritima</name>
    <dbReference type="NCBI Taxonomy" id="872965"/>
    <lineage>
        <taxon>Bacteria</taxon>
        <taxon>Bacillati</taxon>
        <taxon>Chloroflexota</taxon>
        <taxon>Ardenticatenia</taxon>
        <taxon>Ardenticatenales</taxon>
        <taxon>Ardenticatenaceae</taxon>
        <taxon>Ardenticatena</taxon>
    </lineage>
</organism>
<keyword evidence="1" id="KW-0472">Membrane</keyword>
<evidence type="ECO:0000313" key="6">
    <source>
        <dbReference type="Proteomes" id="UP000050502"/>
    </source>
</evidence>
<comment type="caution">
    <text evidence="3">The sequence shown here is derived from an EMBL/GenBank/DDBJ whole genome shotgun (WGS) entry which is preliminary data.</text>
</comment>
<gene>
    <name evidence="3" type="ORF">ARMA_2095</name>
    <name evidence="4" type="ORF">SE16_12930</name>
</gene>
<dbReference type="OrthoDB" id="167031at2"/>
<evidence type="ECO:0000313" key="3">
    <source>
        <dbReference type="EMBL" id="GAP63672.1"/>
    </source>
</evidence>
<reference evidence="3 5" key="1">
    <citation type="journal article" date="2015" name="Genome Announc.">
        <title>Draft Genome Sequence of a Heterotrophic Facultative Anaerobic Thermophilic Bacterium, Ardenticatena maritima Strain 110ST.</title>
        <authorList>
            <person name="Kawaichi S."/>
            <person name="Yoshida T."/>
            <person name="Sako Y."/>
            <person name="Nakamura R."/>
        </authorList>
    </citation>
    <scope>NUCLEOTIDE SEQUENCE [LARGE SCALE GENOMIC DNA]</scope>
    <source>
        <strain evidence="3 5">110S</strain>
    </source>
</reference>
<dbReference type="InParanoid" id="A0A0M8K9T9"/>
<feature type="transmembrane region" description="Helical" evidence="1">
    <location>
        <begin position="56"/>
        <end position="75"/>
    </location>
</feature>
<proteinExistence type="predicted"/>
<reference evidence="4 6" key="2">
    <citation type="submission" date="2015-07" db="EMBL/GenBank/DDBJ databases">
        <title>Whole genome sequence of Ardenticatena maritima DSM 23922.</title>
        <authorList>
            <person name="Hemp J."/>
            <person name="Ward L.M."/>
            <person name="Pace L.A."/>
            <person name="Fischer W.W."/>
        </authorList>
    </citation>
    <scope>NUCLEOTIDE SEQUENCE [LARGE SCALE GENOMIC DNA]</scope>
    <source>
        <strain evidence="4 6">110S</strain>
    </source>
</reference>
<feature type="domain" description="Copper resistance protein D" evidence="2">
    <location>
        <begin position="53"/>
        <end position="162"/>
    </location>
</feature>
<dbReference type="Pfam" id="PF05425">
    <property type="entry name" value="CopD"/>
    <property type="match status" value="1"/>
</dbReference>